<proteinExistence type="predicted"/>
<dbReference type="PANTHER" id="PTHR12505:SF21">
    <property type="entry name" value="TRINUCLEOTIDE REPEAT-CONTAINING GENE 18 PROTEIN"/>
    <property type="match status" value="1"/>
</dbReference>
<feature type="region of interest" description="Disordered" evidence="1">
    <location>
        <begin position="164"/>
        <end position="183"/>
    </location>
</feature>
<feature type="region of interest" description="Disordered" evidence="1">
    <location>
        <begin position="390"/>
        <end position="410"/>
    </location>
</feature>
<accession>A0ABV0QKU9</accession>
<feature type="compositionally biased region" description="Polar residues" evidence="1">
    <location>
        <begin position="398"/>
        <end position="410"/>
    </location>
</feature>
<keyword evidence="3" id="KW-1185">Reference proteome</keyword>
<evidence type="ECO:0000313" key="3">
    <source>
        <dbReference type="Proteomes" id="UP001434883"/>
    </source>
</evidence>
<evidence type="ECO:0000313" key="2">
    <source>
        <dbReference type="EMBL" id="MEQ2196456.1"/>
    </source>
</evidence>
<sequence>MLLKAVLDVVSPFRESKNLPEFTQMHPAPLSSGLTPNMMTPSLMTPNLMVTGGAALAGTGRWPPDPSTLTSHPWMSRPGAPPVWLSSSPYGLGPSPLHQTLPPGYPPSLPGSIPPPYQFARDPQSGQLIVIPTEHLPHYGYPYQSITAPYGSFPPLHIPASTAENSEAHRSCSPAPAAPLTPTHHHSRLLNAEIKPQTPEPPKAGSFLKRVPCEEDPQPDLIPEALGSLQLSRSTDKLDEVDGEDSKTAYLPAPPGESQPEVGKEEKNESVIKMEASSNSYQAIKALSPIPAEDEPTPERIKEAELAPLHPSISAVSDNQEMPQMCVSPEQTTACEEEQSDAPSDSFPPSLEESICEPPALNSPFPLISSDDPMGGMLALLTASEMAQVRPRTPPTPTLESQVENPSVASDCSNAGALEMVALEGMALLSQMTQNETELIFQAQGKLSLSTHSF</sequence>
<organism evidence="2 3">
    <name type="scientific">Xenoophorus captivus</name>
    <dbReference type="NCBI Taxonomy" id="1517983"/>
    <lineage>
        <taxon>Eukaryota</taxon>
        <taxon>Metazoa</taxon>
        <taxon>Chordata</taxon>
        <taxon>Craniata</taxon>
        <taxon>Vertebrata</taxon>
        <taxon>Euteleostomi</taxon>
        <taxon>Actinopterygii</taxon>
        <taxon>Neopterygii</taxon>
        <taxon>Teleostei</taxon>
        <taxon>Neoteleostei</taxon>
        <taxon>Acanthomorphata</taxon>
        <taxon>Ovalentaria</taxon>
        <taxon>Atherinomorphae</taxon>
        <taxon>Cyprinodontiformes</taxon>
        <taxon>Goodeidae</taxon>
        <taxon>Xenoophorus</taxon>
    </lineage>
</organism>
<dbReference type="EMBL" id="JAHRIN010016884">
    <property type="protein sequence ID" value="MEQ2196456.1"/>
    <property type="molecule type" value="Genomic_DNA"/>
</dbReference>
<gene>
    <name evidence="2" type="ORF">XENOCAPTIV_028648</name>
</gene>
<comment type="caution">
    <text evidence="2">The sequence shown here is derived from an EMBL/GenBank/DDBJ whole genome shotgun (WGS) entry which is preliminary data.</text>
</comment>
<feature type="region of interest" description="Disordered" evidence="1">
    <location>
        <begin position="329"/>
        <end position="359"/>
    </location>
</feature>
<reference evidence="2 3" key="1">
    <citation type="submission" date="2021-06" db="EMBL/GenBank/DDBJ databases">
        <authorList>
            <person name="Palmer J.M."/>
        </authorList>
    </citation>
    <scope>NUCLEOTIDE SEQUENCE [LARGE SCALE GENOMIC DNA]</scope>
    <source>
        <strain evidence="2 3">XC_2019</strain>
        <tissue evidence="2">Muscle</tissue>
    </source>
</reference>
<protein>
    <submittedName>
        <fullName evidence="2">Uncharacterized protein</fullName>
    </submittedName>
</protein>
<feature type="compositionally biased region" description="Basic and acidic residues" evidence="1">
    <location>
        <begin position="234"/>
        <end position="247"/>
    </location>
</feature>
<name>A0ABV0QKU9_9TELE</name>
<dbReference type="Proteomes" id="UP001434883">
    <property type="component" value="Unassembled WGS sequence"/>
</dbReference>
<feature type="region of interest" description="Disordered" evidence="1">
    <location>
        <begin position="193"/>
        <end position="268"/>
    </location>
</feature>
<dbReference type="InterPro" id="IPR052429">
    <property type="entry name" value="BAH_domain_protein"/>
</dbReference>
<evidence type="ECO:0000256" key="1">
    <source>
        <dbReference type="SAM" id="MobiDB-lite"/>
    </source>
</evidence>
<dbReference type="PANTHER" id="PTHR12505">
    <property type="entry name" value="PHD FINGER TRANSCRIPTION FACTOR"/>
    <property type="match status" value="1"/>
</dbReference>